<evidence type="ECO:0000256" key="6">
    <source>
        <dbReference type="ARBA" id="ARBA00022859"/>
    </source>
</evidence>
<reference evidence="18" key="1">
    <citation type="submission" date="2018-03" db="EMBL/GenBank/DDBJ databases">
        <title>ARS-UCD1.2.</title>
        <authorList>
            <person name="Rosen B.D."/>
            <person name="Bickhart D.M."/>
            <person name="Koren S."/>
            <person name="Schnabel R.D."/>
            <person name="Hall R."/>
            <person name="Zimin A."/>
            <person name="Dreischer C."/>
            <person name="Schultheiss S."/>
            <person name="Schroeder S.G."/>
            <person name="Elsik C.G."/>
            <person name="Couldrey C."/>
            <person name="Liu G.E."/>
            <person name="Van Tassell C.P."/>
            <person name="Phillippy A.M."/>
            <person name="Smith T.P.L."/>
            <person name="Medrano J.F."/>
        </authorList>
    </citation>
    <scope>NUCLEOTIDE SEQUENCE [LARGE SCALE GENOMIC DNA]</scope>
    <source>
        <strain evidence="18">Hereford</strain>
    </source>
</reference>
<evidence type="ECO:0000256" key="12">
    <source>
        <dbReference type="ARBA" id="ARBA00023180"/>
    </source>
</evidence>
<keyword evidence="3" id="KW-1003">Cell membrane</keyword>
<gene>
    <name evidence="18" type="primary">TNFSF18</name>
</gene>
<keyword evidence="7" id="KW-0735">Signal-anchor</keyword>
<dbReference type="Gene3D" id="2.60.120.40">
    <property type="match status" value="1"/>
</dbReference>
<dbReference type="AlphaFoldDB" id="A0AAA9SAU8"/>
<evidence type="ECO:0000259" key="17">
    <source>
        <dbReference type="PROSITE" id="PS50049"/>
    </source>
</evidence>
<accession>A0AAA9SAU8</accession>
<evidence type="ECO:0000256" key="4">
    <source>
        <dbReference type="ARBA" id="ARBA00022514"/>
    </source>
</evidence>
<evidence type="ECO:0000313" key="19">
    <source>
        <dbReference type="Proteomes" id="UP000009136"/>
    </source>
</evidence>
<dbReference type="GO" id="GO:0042802">
    <property type="term" value="F:identical protein binding"/>
    <property type="evidence" value="ECO:0007669"/>
    <property type="project" value="Ensembl"/>
</dbReference>
<sequence length="248" mass="27849">MEKTPPTRLHRPWDSPGKNTGVGCHFLLQCMKVKSESEVTQSCPTLRDTMDYSLPGSSIHGISQLSFLQTMSLSHMENMPLSHSSLQGAQRPSWKQWLFYSTVIIVLLLCSFSALIFTFLPLKTAQGPCVAKFGPLPSKWQMPSPEPSCVNKTADWRLKILQNGLYLIYGQVAPNTAYKGRAPFEVQLRKNEDPIQALTNNSMIQNVGGAYEFHAGDVIDLIFNAEHQVLKNKTYWGIFLLTNPQFIS</sequence>
<evidence type="ECO:0000256" key="5">
    <source>
        <dbReference type="ARBA" id="ARBA00022692"/>
    </source>
</evidence>
<dbReference type="GO" id="GO:0005615">
    <property type="term" value="C:extracellular space"/>
    <property type="evidence" value="ECO:0007669"/>
    <property type="project" value="UniProtKB-KW"/>
</dbReference>
<dbReference type="InterPro" id="IPR008983">
    <property type="entry name" value="Tumour_necrosis_fac-like_dom"/>
</dbReference>
<dbReference type="Proteomes" id="UP000009136">
    <property type="component" value="Chromosome 16"/>
</dbReference>
<name>A0AAA9SAU8_BOVIN</name>
<comment type="subcellular location">
    <subcellularLocation>
        <location evidence="1">Cell membrane</location>
        <topology evidence="1">Single-pass type II membrane protein</topology>
    </subcellularLocation>
</comment>
<feature type="transmembrane region" description="Helical" evidence="16">
    <location>
        <begin position="97"/>
        <end position="120"/>
    </location>
</feature>
<keyword evidence="10 16" id="KW-0472">Membrane</keyword>
<dbReference type="SUPFAM" id="SSF49842">
    <property type="entry name" value="TNF-like"/>
    <property type="match status" value="1"/>
</dbReference>
<evidence type="ECO:0000256" key="16">
    <source>
        <dbReference type="SAM" id="Phobius"/>
    </source>
</evidence>
<evidence type="ECO:0000256" key="14">
    <source>
        <dbReference type="ARBA" id="ARBA00074590"/>
    </source>
</evidence>
<dbReference type="GO" id="GO:0045785">
    <property type="term" value="P:positive regulation of cell adhesion"/>
    <property type="evidence" value="ECO:0007669"/>
    <property type="project" value="Ensembl"/>
</dbReference>
<evidence type="ECO:0000313" key="18">
    <source>
        <dbReference type="Ensembl" id="ENSBTAP00000080585.1"/>
    </source>
</evidence>
<feature type="domain" description="THD" evidence="17">
    <location>
        <begin position="116"/>
        <end position="241"/>
    </location>
</feature>
<reference evidence="18" key="2">
    <citation type="submission" date="2025-08" db="UniProtKB">
        <authorList>
            <consortium name="Ensembl"/>
        </authorList>
    </citation>
    <scope>IDENTIFICATION</scope>
    <source>
        <strain evidence="18">Hereford</strain>
    </source>
</reference>
<dbReference type="GeneTree" id="ENSGT00390000002560"/>
<dbReference type="GO" id="GO:0002687">
    <property type="term" value="P:positive regulation of leukocyte migration"/>
    <property type="evidence" value="ECO:0007669"/>
    <property type="project" value="Ensembl"/>
</dbReference>
<comment type="function">
    <text evidence="13">Cytokine that binds to TNFRSF18/AITR/GITR. Regulates T-cell responses. Can function as costimulator and lower the threshold for T-cell activation and T-cell proliferation. Important for interactions between activated T-lymphocytes and endothelial cells. Mediates activation of NF-kappa-B. Triggers increased phosphorylation of STAT1 and up-regulates expression of VCAM1 and ICAM1. Promotes leukocyte adhesion to endothelial cells. Regulates migration of monocytes from the splenic reservoir to sites of inflammation.</text>
</comment>
<dbReference type="FunFam" id="2.60.120.40:FF:000026">
    <property type="entry name" value="Tumor necrosis factor ligand superfamily member 18"/>
    <property type="match status" value="1"/>
</dbReference>
<evidence type="ECO:0000256" key="2">
    <source>
        <dbReference type="ARBA" id="ARBA00008670"/>
    </source>
</evidence>
<protein>
    <recommendedName>
        <fullName evidence="14">Tumor necrosis factor ligand superfamily member 18</fullName>
    </recommendedName>
    <alternativeName>
        <fullName evidence="15">Glucocorticoid-induced TNF-related ligand</fullName>
    </alternativeName>
</protein>
<keyword evidence="19" id="KW-1185">Reference proteome</keyword>
<dbReference type="GO" id="GO:0033209">
    <property type="term" value="P:tumor necrosis factor-mediated signaling pathway"/>
    <property type="evidence" value="ECO:0007669"/>
    <property type="project" value="InterPro"/>
</dbReference>
<organism evidence="18 19">
    <name type="scientific">Bos taurus</name>
    <name type="common">Bovine</name>
    <dbReference type="NCBI Taxonomy" id="9913"/>
    <lineage>
        <taxon>Eukaryota</taxon>
        <taxon>Metazoa</taxon>
        <taxon>Chordata</taxon>
        <taxon>Craniata</taxon>
        <taxon>Vertebrata</taxon>
        <taxon>Euteleostomi</taxon>
        <taxon>Mammalia</taxon>
        <taxon>Eutheria</taxon>
        <taxon>Laurasiatheria</taxon>
        <taxon>Artiodactyla</taxon>
        <taxon>Ruminantia</taxon>
        <taxon>Pecora</taxon>
        <taxon>Bovidae</taxon>
        <taxon>Bovinae</taxon>
        <taxon>Bos</taxon>
    </lineage>
</organism>
<dbReference type="GO" id="GO:0005125">
    <property type="term" value="F:cytokine activity"/>
    <property type="evidence" value="ECO:0007669"/>
    <property type="project" value="UniProtKB-KW"/>
</dbReference>
<dbReference type="GO" id="GO:0002309">
    <property type="term" value="P:T cell proliferation involved in immune response"/>
    <property type="evidence" value="ECO:0007669"/>
    <property type="project" value="InterPro"/>
</dbReference>
<keyword evidence="6" id="KW-0391">Immunity</keyword>
<dbReference type="PANTHER" id="PTHR15267:SF1">
    <property type="entry name" value="TUMOR NECROSIS FACTOR LIGAND SUPERFAMILY MEMBER 18"/>
    <property type="match status" value="1"/>
</dbReference>
<evidence type="ECO:0000256" key="7">
    <source>
        <dbReference type="ARBA" id="ARBA00022968"/>
    </source>
</evidence>
<reference evidence="18" key="3">
    <citation type="submission" date="2025-09" db="UniProtKB">
        <authorList>
            <consortium name="Ensembl"/>
        </authorList>
    </citation>
    <scope>IDENTIFICATION</scope>
    <source>
        <strain evidence="18">Hereford</strain>
    </source>
</reference>
<evidence type="ECO:0000256" key="1">
    <source>
        <dbReference type="ARBA" id="ARBA00004401"/>
    </source>
</evidence>
<dbReference type="Ensembl" id="ENSBTAT00000091393.1">
    <property type="protein sequence ID" value="ENSBTAP00000080585.1"/>
    <property type="gene ID" value="ENSBTAG00000047412.4"/>
</dbReference>
<evidence type="ECO:0000256" key="11">
    <source>
        <dbReference type="ARBA" id="ARBA00023157"/>
    </source>
</evidence>
<evidence type="ECO:0000256" key="8">
    <source>
        <dbReference type="ARBA" id="ARBA00022989"/>
    </source>
</evidence>
<evidence type="ECO:0000256" key="15">
    <source>
        <dbReference type="ARBA" id="ARBA00078193"/>
    </source>
</evidence>
<evidence type="ECO:0000256" key="10">
    <source>
        <dbReference type="ARBA" id="ARBA00023136"/>
    </source>
</evidence>
<evidence type="ECO:0000256" key="13">
    <source>
        <dbReference type="ARBA" id="ARBA00059256"/>
    </source>
</evidence>
<dbReference type="GO" id="GO:0080090">
    <property type="term" value="P:regulation of primary metabolic process"/>
    <property type="evidence" value="ECO:0007669"/>
    <property type="project" value="UniProtKB-ARBA"/>
</dbReference>
<keyword evidence="5 16" id="KW-0812">Transmembrane</keyword>
<keyword evidence="11" id="KW-1015">Disulfide bond</keyword>
<proteinExistence type="inferred from homology"/>
<dbReference type="GO" id="GO:0005886">
    <property type="term" value="C:plasma membrane"/>
    <property type="evidence" value="ECO:0007669"/>
    <property type="project" value="UniProtKB-SubCell"/>
</dbReference>
<evidence type="ECO:0000256" key="9">
    <source>
        <dbReference type="ARBA" id="ARBA00023130"/>
    </source>
</evidence>
<keyword evidence="9" id="KW-1064">Adaptive immunity</keyword>
<evidence type="ECO:0000256" key="3">
    <source>
        <dbReference type="ARBA" id="ARBA00022475"/>
    </source>
</evidence>
<dbReference type="PANTHER" id="PTHR15267">
    <property type="entry name" value="TUMOR NECROSIS FACTOR LIGAND SUPERFAMILY MEMBER 18"/>
    <property type="match status" value="1"/>
</dbReference>
<keyword evidence="4" id="KW-0202">Cytokine</keyword>
<keyword evidence="12" id="KW-0325">Glycoprotein</keyword>
<comment type="similarity">
    <text evidence="2">Belongs to the tumor necrosis factor family.</text>
</comment>
<dbReference type="InterPro" id="IPR006052">
    <property type="entry name" value="TNF_dom"/>
</dbReference>
<dbReference type="PROSITE" id="PS50049">
    <property type="entry name" value="THD_2"/>
    <property type="match status" value="1"/>
</dbReference>
<dbReference type="GO" id="GO:0060255">
    <property type="term" value="P:regulation of macromolecule metabolic process"/>
    <property type="evidence" value="ECO:0007669"/>
    <property type="project" value="UniProtKB-ARBA"/>
</dbReference>
<dbReference type="GO" id="GO:0002250">
    <property type="term" value="P:adaptive immune response"/>
    <property type="evidence" value="ECO:0007669"/>
    <property type="project" value="UniProtKB-KW"/>
</dbReference>
<dbReference type="InterPro" id="IPR042380">
    <property type="entry name" value="TNFSF18"/>
</dbReference>
<keyword evidence="8 16" id="KW-1133">Transmembrane helix</keyword>
<dbReference type="GO" id="GO:0005164">
    <property type="term" value="F:tumor necrosis factor receptor binding"/>
    <property type="evidence" value="ECO:0007669"/>
    <property type="project" value="InterPro"/>
</dbReference>